<dbReference type="EC" id="3.4.11.2" evidence="5"/>
<evidence type="ECO:0000313" key="15">
    <source>
        <dbReference type="EMBL" id="MCJ2182102.1"/>
    </source>
</evidence>
<evidence type="ECO:0000259" key="14">
    <source>
        <dbReference type="SMART" id="SM01263"/>
    </source>
</evidence>
<feature type="domain" description="Peptidase M1 leukotriene A4 hydrolase/aminopeptidase C-terminal" evidence="14">
    <location>
        <begin position="504"/>
        <end position="641"/>
    </location>
</feature>
<dbReference type="InterPro" id="IPR014782">
    <property type="entry name" value="Peptidase_M1_dom"/>
</dbReference>
<evidence type="ECO:0000256" key="8">
    <source>
        <dbReference type="ARBA" id="ARBA00022670"/>
    </source>
</evidence>
<dbReference type="InterPro" id="IPR042097">
    <property type="entry name" value="Aminopeptidase_N-like_N_sf"/>
</dbReference>
<dbReference type="InterPro" id="IPR034015">
    <property type="entry name" value="M1_LTA4H"/>
</dbReference>
<keyword evidence="8" id="KW-0645">Protease</keyword>
<keyword evidence="11" id="KW-0862">Zinc</keyword>
<dbReference type="Pfam" id="PF09127">
    <property type="entry name" value="Leuk-A4-hydro_C"/>
    <property type="match status" value="1"/>
</dbReference>
<keyword evidence="16" id="KW-1185">Reference proteome</keyword>
<dbReference type="RefSeq" id="WP_244017669.1">
    <property type="nucleotide sequence ID" value="NZ_JALHLF010000011.1"/>
</dbReference>
<dbReference type="SUPFAM" id="SSF63737">
    <property type="entry name" value="Leukotriene A4 hydrolase N-terminal domain"/>
    <property type="match status" value="1"/>
</dbReference>
<evidence type="ECO:0000256" key="12">
    <source>
        <dbReference type="ARBA" id="ARBA00023049"/>
    </source>
</evidence>
<keyword evidence="7" id="KW-0963">Cytoplasm</keyword>
<accession>A0ABT0BAM3</accession>
<comment type="subcellular location">
    <subcellularLocation>
        <location evidence="3">Cytoplasm</location>
    </subcellularLocation>
</comment>
<dbReference type="SMART" id="SM01263">
    <property type="entry name" value="Leuk-A4-hydro_C"/>
    <property type="match status" value="1"/>
</dbReference>
<comment type="cofactor">
    <cofactor evidence="2">
        <name>Zn(2+)</name>
        <dbReference type="ChEBI" id="CHEBI:29105"/>
    </cofactor>
</comment>
<comment type="catalytic activity">
    <reaction evidence="1">
        <text>Release of an N-terminal amino acid, Xaa-|-Yaa- from a peptide, amide or arylamide. Xaa is preferably Ala, but may be most amino acids including Pro (slow action). When a terminal hydrophobic residue is followed by a prolyl residue, the two may be released as an intact Xaa-Pro dipeptide.</text>
        <dbReference type="EC" id="3.4.11.2"/>
    </reaction>
</comment>
<evidence type="ECO:0000256" key="1">
    <source>
        <dbReference type="ARBA" id="ARBA00000098"/>
    </source>
</evidence>
<feature type="chain" id="PRO_5047489426" description="Aminopeptidase N" evidence="13">
    <location>
        <begin position="28"/>
        <end position="643"/>
    </location>
</feature>
<dbReference type="Gene3D" id="3.30.2010.30">
    <property type="match status" value="1"/>
</dbReference>
<evidence type="ECO:0000256" key="10">
    <source>
        <dbReference type="ARBA" id="ARBA00022801"/>
    </source>
</evidence>
<evidence type="ECO:0000256" key="6">
    <source>
        <dbReference type="ARBA" id="ARBA00015611"/>
    </source>
</evidence>
<sequence length="643" mass="69856">MRKLLAPALMSALLLGTAPLAIAPALADTAAPAAPVAPILTTPEARDVWTHADPETARVTHVSLDLDVDFASHTLAGSATLSVLAKPDAKAIVLDADDLAITSVTDASGAALAYTLAPKDNAELGSALTVTLSEAVKKTGTIRIAYRTAPAASALQWLPPAMTFGKTRPYLYSQGQAIHNRSWIPTQDSPGIRQTWDATLRVPGDLVAVMSAEKLSGAKGEKLPDGRRAFRFRMDKPVPPYLIAFAVGDLKFKALGPRSGVWTEAAMLDKAASEFADVEKMITAASNLYGPYRWGRYDMLVLPPAFPYGGMENPMLTFLTPTIITGDRSNTDVVAHELAHSWSGNLVTNATWSDSWLNEGFTTYFENRIMESLYGKERAAVEADLEWDNMTRDIADMSDAMKTGMTAAGTRLHGNPGDGALDYTKGSNFLRMLENRLGRATFDAYLTSYFDRHAFQPQTTAGFLADLREHVLKGKPALELSLQLDRWAYGAGIPDNAVHVKSATLARVDDKLAAFTAGGPASAVQPQGWSTQEWLRFLNGLPRTMERARLAELDQTLHLSTSENAYVQSAWFELAIANHYEPAFPAMRDYVGRIGRGLLVYPVYKGLMQQAEWGPPLARELFDAAKPTYHPETAAGIARIVSE</sequence>
<feature type="signal peptide" evidence="13">
    <location>
        <begin position="1"/>
        <end position="27"/>
    </location>
</feature>
<dbReference type="InterPro" id="IPR015211">
    <property type="entry name" value="Peptidase_M1_C"/>
</dbReference>
<evidence type="ECO:0000256" key="3">
    <source>
        <dbReference type="ARBA" id="ARBA00004496"/>
    </source>
</evidence>
<evidence type="ECO:0000256" key="11">
    <source>
        <dbReference type="ARBA" id="ARBA00022833"/>
    </source>
</evidence>
<dbReference type="InterPro" id="IPR045357">
    <property type="entry name" value="Aminopeptidase_N-like_N"/>
</dbReference>
<evidence type="ECO:0000256" key="4">
    <source>
        <dbReference type="ARBA" id="ARBA00010136"/>
    </source>
</evidence>
<evidence type="ECO:0000256" key="9">
    <source>
        <dbReference type="ARBA" id="ARBA00022723"/>
    </source>
</evidence>
<dbReference type="PANTHER" id="PTHR45726:SF3">
    <property type="entry name" value="LEUKOTRIENE A-4 HYDROLASE"/>
    <property type="match status" value="1"/>
</dbReference>
<dbReference type="InterPro" id="IPR001930">
    <property type="entry name" value="Peptidase_M1"/>
</dbReference>
<comment type="caution">
    <text evidence="15">The sequence shown here is derived from an EMBL/GenBank/DDBJ whole genome shotgun (WGS) entry which is preliminary data.</text>
</comment>
<dbReference type="CDD" id="cd09599">
    <property type="entry name" value="M1_LTA4H"/>
    <property type="match status" value="1"/>
</dbReference>
<dbReference type="InterPro" id="IPR016024">
    <property type="entry name" value="ARM-type_fold"/>
</dbReference>
<dbReference type="Gene3D" id="2.60.40.1730">
    <property type="entry name" value="tricorn interacting facor f3 domain"/>
    <property type="match status" value="1"/>
</dbReference>
<dbReference type="Gene3D" id="1.10.390.10">
    <property type="entry name" value="Neutral Protease Domain 2"/>
    <property type="match status" value="1"/>
</dbReference>
<keyword evidence="9" id="KW-0479">Metal-binding</keyword>
<dbReference type="Pfam" id="PF17900">
    <property type="entry name" value="Peptidase_M1_N"/>
    <property type="match status" value="1"/>
</dbReference>
<reference evidence="15" key="1">
    <citation type="submission" date="2022-03" db="EMBL/GenBank/DDBJ databases">
        <title>Identification of a novel bacterium isolated from mangrove sediments.</title>
        <authorList>
            <person name="Pan X."/>
        </authorList>
    </citation>
    <scope>NUCLEOTIDE SEQUENCE</scope>
    <source>
        <strain evidence="15">B1949</strain>
    </source>
</reference>
<dbReference type="SUPFAM" id="SSF55486">
    <property type="entry name" value="Metalloproteases ('zincins'), catalytic domain"/>
    <property type="match status" value="1"/>
</dbReference>
<gene>
    <name evidence="15" type="ORF">MTR62_05205</name>
</gene>
<protein>
    <recommendedName>
        <fullName evidence="6">Aminopeptidase N</fullName>
        <ecNumber evidence="5">3.4.11.2</ecNumber>
    </recommendedName>
</protein>
<dbReference type="Gene3D" id="1.25.40.320">
    <property type="entry name" value="Peptidase M1, leukotriene A4 hydrolase/aminopeptidase C-terminal domain"/>
    <property type="match status" value="1"/>
</dbReference>
<name>A0ABT0BAM3_9SPHN</name>
<keyword evidence="13" id="KW-0732">Signal</keyword>
<organism evidence="15 16">
    <name type="scientific">Novosphingobium organovorum</name>
    <dbReference type="NCBI Taxonomy" id="2930092"/>
    <lineage>
        <taxon>Bacteria</taxon>
        <taxon>Pseudomonadati</taxon>
        <taxon>Pseudomonadota</taxon>
        <taxon>Alphaproteobacteria</taxon>
        <taxon>Sphingomonadales</taxon>
        <taxon>Sphingomonadaceae</taxon>
        <taxon>Novosphingobium</taxon>
    </lineage>
</organism>
<keyword evidence="10" id="KW-0378">Hydrolase</keyword>
<evidence type="ECO:0000256" key="13">
    <source>
        <dbReference type="SAM" id="SignalP"/>
    </source>
</evidence>
<dbReference type="EMBL" id="JALHLF010000011">
    <property type="protein sequence ID" value="MCJ2182102.1"/>
    <property type="molecule type" value="Genomic_DNA"/>
</dbReference>
<keyword evidence="12" id="KW-0482">Metalloprotease</keyword>
<dbReference type="PANTHER" id="PTHR45726">
    <property type="entry name" value="LEUKOTRIENE A-4 HYDROLASE"/>
    <property type="match status" value="1"/>
</dbReference>
<dbReference type="Proteomes" id="UP001162881">
    <property type="component" value="Unassembled WGS sequence"/>
</dbReference>
<dbReference type="InterPro" id="IPR038502">
    <property type="entry name" value="M1_LTA-4_hydro/amino_C_sf"/>
</dbReference>
<dbReference type="InterPro" id="IPR027268">
    <property type="entry name" value="Peptidase_M4/M1_CTD_sf"/>
</dbReference>
<evidence type="ECO:0000256" key="2">
    <source>
        <dbReference type="ARBA" id="ARBA00001947"/>
    </source>
</evidence>
<dbReference type="PRINTS" id="PR00756">
    <property type="entry name" value="ALADIPTASE"/>
</dbReference>
<dbReference type="SUPFAM" id="SSF48371">
    <property type="entry name" value="ARM repeat"/>
    <property type="match status" value="1"/>
</dbReference>
<evidence type="ECO:0000256" key="5">
    <source>
        <dbReference type="ARBA" id="ARBA00012564"/>
    </source>
</evidence>
<dbReference type="Pfam" id="PF01433">
    <property type="entry name" value="Peptidase_M1"/>
    <property type="match status" value="1"/>
</dbReference>
<dbReference type="InterPro" id="IPR049980">
    <property type="entry name" value="LTA4H_cat"/>
</dbReference>
<comment type="similarity">
    <text evidence="4">Belongs to the peptidase M1 family.</text>
</comment>
<evidence type="ECO:0000256" key="7">
    <source>
        <dbReference type="ARBA" id="ARBA00022490"/>
    </source>
</evidence>
<evidence type="ECO:0000313" key="16">
    <source>
        <dbReference type="Proteomes" id="UP001162881"/>
    </source>
</evidence>
<proteinExistence type="inferred from homology"/>